<dbReference type="EMBL" id="KU950310">
    <property type="protein sequence ID" value="AMW88369.1"/>
    <property type="molecule type" value="Genomic_DNA"/>
</dbReference>
<evidence type="ECO:0000313" key="3">
    <source>
        <dbReference type="EMBL" id="AMW88369.1"/>
    </source>
</evidence>
<feature type="compositionally biased region" description="Polar residues" evidence="1">
    <location>
        <begin position="369"/>
        <end position="380"/>
    </location>
</feature>
<dbReference type="InterPro" id="IPR014820">
    <property type="entry name" value="PriCT_1"/>
</dbReference>
<dbReference type="Gene3D" id="1.10.340.50">
    <property type="match status" value="1"/>
</dbReference>
<dbReference type="RefSeq" id="WP_074294797.1">
    <property type="nucleotide sequence ID" value="NZ_KU950310.1"/>
</dbReference>
<dbReference type="AlphaFoldDB" id="A0A286JZZ5"/>
<keyword evidence="3" id="KW-0614">Plasmid</keyword>
<protein>
    <submittedName>
        <fullName evidence="3">Replication protein</fullName>
    </submittedName>
</protein>
<name>A0A286JZZ5_PSESF</name>
<evidence type="ECO:0000256" key="1">
    <source>
        <dbReference type="SAM" id="MobiDB-lite"/>
    </source>
</evidence>
<dbReference type="Pfam" id="PF03090">
    <property type="entry name" value="Replicase"/>
    <property type="match status" value="1"/>
</dbReference>
<sequence>MNQGKPGALQTPVDPRFFVAHTALNRVFEEASYLARCSDNKTAMRVRPREHAIRYPYMQVNRKDRVSWLIFDLDHANSLIWDDAGLPPPNLIVRNRHSGSCHLYYAIIPVCTSDSARDKPIRYMKAIYQAFVDRLKADPEYHGGPVAKTPGHPWWHTRELHSNVYELADLAECVELEPTTPWGKGPDLDAVSHSRHCMLFENLRFFAYSIVNHEREHGSYEHFVQRLTAHAHNSNQFRGRGALCDDLPLSSIRSTVRSVGRWTWNRYTGNSRCHRGVMELDKSTPLAERQKLSAKRTHAVRLQATESKIRAACSVLHHQDKPLAIAAIAALSGVTRQTVAKYRHVINETRSKVVVALQPLPELATYAATNTPSGTSQGNATPRVKHGANQIPAGGVSTPQGEIIPALLVSIESLIDPGDSSKVLGIVSAHRSKGPA</sequence>
<dbReference type="InterPro" id="IPR004322">
    <property type="entry name" value="Plasmid_replicase_bac"/>
</dbReference>
<feature type="region of interest" description="Disordered" evidence="1">
    <location>
        <begin position="369"/>
        <end position="396"/>
    </location>
</feature>
<evidence type="ECO:0000259" key="2">
    <source>
        <dbReference type="Pfam" id="PF08708"/>
    </source>
</evidence>
<reference evidence="3" key="1">
    <citation type="submission" date="2016-03" db="EMBL/GenBank/DDBJ databases">
        <title>The evolution of Pseudomonas syringe pv. actinidiae in New Zealand.</title>
        <authorList>
            <person name="Butler M.I."/>
            <person name="Taiaroa G."/>
            <person name="Stockwell P."/>
            <person name="Lamont I."/>
            <person name="Poulter R."/>
        </authorList>
    </citation>
    <scope>NUCLEOTIDE SEQUENCE</scope>
    <source>
        <strain evidence="3">SR198</strain>
        <plasmid evidence="3">pMG2_SR198</plasmid>
    </source>
</reference>
<dbReference type="Pfam" id="PF08708">
    <property type="entry name" value="PriCT_1"/>
    <property type="match status" value="1"/>
</dbReference>
<proteinExistence type="predicted"/>
<geneLocation type="plasmid" evidence="3">
    <name>pMG2_SR198</name>
</geneLocation>
<accession>A0A286JZZ5</accession>
<organism evidence="3">
    <name type="scientific">Pseudomonas syringae pv. actinidiae</name>
    <dbReference type="NCBI Taxonomy" id="103796"/>
    <lineage>
        <taxon>Bacteria</taxon>
        <taxon>Pseudomonadati</taxon>
        <taxon>Pseudomonadota</taxon>
        <taxon>Gammaproteobacteria</taxon>
        <taxon>Pseudomonadales</taxon>
        <taxon>Pseudomonadaceae</taxon>
        <taxon>Pseudomonas</taxon>
        <taxon>Pseudomonas syringae</taxon>
    </lineage>
</organism>
<feature type="domain" description="Primase C-terminal 1" evidence="2">
    <location>
        <begin position="189"/>
        <end position="265"/>
    </location>
</feature>